<name>A0ABS5NLT6_9BACI</name>
<proteinExistence type="predicted"/>
<protein>
    <submittedName>
        <fullName evidence="1">DUF1878 family protein</fullName>
    </submittedName>
</protein>
<dbReference type="EMBL" id="JAGYPM010000001">
    <property type="protein sequence ID" value="MBS4188771.1"/>
    <property type="molecule type" value="Genomic_DNA"/>
</dbReference>
<keyword evidence="2" id="KW-1185">Reference proteome</keyword>
<comment type="caution">
    <text evidence="1">The sequence shown here is derived from an EMBL/GenBank/DDBJ whole genome shotgun (WGS) entry which is preliminary data.</text>
</comment>
<dbReference type="Proteomes" id="UP000681027">
    <property type="component" value="Unassembled WGS sequence"/>
</dbReference>
<dbReference type="Pfam" id="PF08963">
    <property type="entry name" value="DUF1878"/>
    <property type="match status" value="1"/>
</dbReference>
<dbReference type="SUPFAM" id="SSF109915">
    <property type="entry name" value="Hypothetical protein YhaI"/>
    <property type="match status" value="1"/>
</dbReference>
<organism evidence="1 2">
    <name type="scientific">Cytobacillus citreus</name>
    <dbReference type="NCBI Taxonomy" id="2833586"/>
    <lineage>
        <taxon>Bacteria</taxon>
        <taxon>Bacillati</taxon>
        <taxon>Bacillota</taxon>
        <taxon>Bacilli</taxon>
        <taxon>Bacillales</taxon>
        <taxon>Bacillaceae</taxon>
        <taxon>Cytobacillus</taxon>
    </lineage>
</organism>
<reference evidence="1 2" key="1">
    <citation type="submission" date="2021-05" db="EMBL/GenBank/DDBJ databases">
        <title>Novel Bacillus species.</title>
        <authorList>
            <person name="Liu G."/>
        </authorList>
    </citation>
    <scope>NUCLEOTIDE SEQUENCE [LARGE SCALE GENOMIC DNA]</scope>
    <source>
        <strain evidence="1 2">FJAT-49705</strain>
    </source>
</reference>
<sequence length="109" mass="13181">MHYLLEKIDRLEYQNKLLLKIIENNNQEFYKLVIKNSLAEKEVSAFIYLCEDLSKKLEEQKAEGFVYFHPLFNKFTQHLHPRLEPKEVVKACIKQSLYLPLMKEFQNYL</sequence>
<dbReference type="InterPro" id="IPR035945">
    <property type="entry name" value="YhaI-like_sf"/>
</dbReference>
<accession>A0ABS5NLT6</accession>
<evidence type="ECO:0000313" key="1">
    <source>
        <dbReference type="EMBL" id="MBS4188771.1"/>
    </source>
</evidence>
<dbReference type="InterPro" id="IPR015058">
    <property type="entry name" value="DUF1878"/>
</dbReference>
<dbReference type="Gene3D" id="1.10.3750.10">
    <property type="entry name" value="YhaI-like"/>
    <property type="match status" value="1"/>
</dbReference>
<gene>
    <name evidence="1" type="ORF">KHA94_00875</name>
</gene>
<evidence type="ECO:0000313" key="2">
    <source>
        <dbReference type="Proteomes" id="UP000681027"/>
    </source>
</evidence>